<organism evidence="2 3">
    <name type="scientific">Candidatus Woesebacteria bacterium GWB1_43_5</name>
    <dbReference type="NCBI Taxonomy" id="1802474"/>
    <lineage>
        <taxon>Bacteria</taxon>
        <taxon>Candidatus Woeseibacteriota</taxon>
    </lineage>
</organism>
<dbReference type="Pfam" id="PF00535">
    <property type="entry name" value="Glycos_transf_2"/>
    <property type="match status" value="1"/>
</dbReference>
<dbReference type="PANTHER" id="PTHR43179:SF7">
    <property type="entry name" value="RHAMNOSYLTRANSFERASE WBBL"/>
    <property type="match status" value="1"/>
</dbReference>
<name>A0A1F7WTV1_9BACT</name>
<dbReference type="Proteomes" id="UP000178812">
    <property type="component" value="Unassembled WGS sequence"/>
</dbReference>
<comment type="caution">
    <text evidence="2">The sequence shown here is derived from an EMBL/GenBank/DDBJ whole genome shotgun (WGS) entry which is preliminary data.</text>
</comment>
<dbReference type="CDD" id="cd04186">
    <property type="entry name" value="GT_2_like_c"/>
    <property type="match status" value="1"/>
</dbReference>
<sequence>MELSIIIVNYNTKKLTLECIESVKKYTQKLKYELIVVDNGSSDGSATALQKIGNIKFIQNDKNLGFAGANNQGVKAAKGEFVLLLNSDTLLTANILAPLVAQMRKDRKLGIFSCALNSKDGSTQTTGGFFPSLPKVFAWMFFLDDIPFVGRIMRAYHPNLSFYNSPHRLDWVTGAFFLTRREVWDKIGYLDEGYFMYVEELDFCFRAKRFGWEVFYDPKHSLIHYG</sequence>
<dbReference type="InterPro" id="IPR001173">
    <property type="entry name" value="Glyco_trans_2-like"/>
</dbReference>
<proteinExistence type="predicted"/>
<dbReference type="AlphaFoldDB" id="A0A1F7WTV1"/>
<reference evidence="2 3" key="1">
    <citation type="journal article" date="2016" name="Nat. Commun.">
        <title>Thousands of microbial genomes shed light on interconnected biogeochemical processes in an aquifer system.</title>
        <authorList>
            <person name="Anantharaman K."/>
            <person name="Brown C.T."/>
            <person name="Hug L.A."/>
            <person name="Sharon I."/>
            <person name="Castelle C.J."/>
            <person name="Probst A.J."/>
            <person name="Thomas B.C."/>
            <person name="Singh A."/>
            <person name="Wilkins M.J."/>
            <person name="Karaoz U."/>
            <person name="Brodie E.L."/>
            <person name="Williams K.H."/>
            <person name="Hubbard S.S."/>
            <person name="Banfield J.F."/>
        </authorList>
    </citation>
    <scope>NUCLEOTIDE SEQUENCE [LARGE SCALE GENOMIC DNA]</scope>
</reference>
<dbReference type="SUPFAM" id="SSF53448">
    <property type="entry name" value="Nucleotide-diphospho-sugar transferases"/>
    <property type="match status" value="1"/>
</dbReference>
<dbReference type="EMBL" id="MGFM01000035">
    <property type="protein sequence ID" value="OGM05505.1"/>
    <property type="molecule type" value="Genomic_DNA"/>
</dbReference>
<dbReference type="PANTHER" id="PTHR43179">
    <property type="entry name" value="RHAMNOSYLTRANSFERASE WBBL"/>
    <property type="match status" value="1"/>
</dbReference>
<feature type="non-terminal residue" evidence="2">
    <location>
        <position position="226"/>
    </location>
</feature>
<evidence type="ECO:0000313" key="3">
    <source>
        <dbReference type="Proteomes" id="UP000178812"/>
    </source>
</evidence>
<evidence type="ECO:0000313" key="2">
    <source>
        <dbReference type="EMBL" id="OGM05505.1"/>
    </source>
</evidence>
<dbReference type="InterPro" id="IPR029044">
    <property type="entry name" value="Nucleotide-diphossugar_trans"/>
</dbReference>
<accession>A0A1F7WTV1</accession>
<feature type="domain" description="Glycosyltransferase 2-like" evidence="1">
    <location>
        <begin position="4"/>
        <end position="128"/>
    </location>
</feature>
<dbReference type="Gene3D" id="3.90.550.10">
    <property type="entry name" value="Spore Coat Polysaccharide Biosynthesis Protein SpsA, Chain A"/>
    <property type="match status" value="1"/>
</dbReference>
<protein>
    <recommendedName>
        <fullName evidence="1">Glycosyltransferase 2-like domain-containing protein</fullName>
    </recommendedName>
</protein>
<evidence type="ECO:0000259" key="1">
    <source>
        <dbReference type="Pfam" id="PF00535"/>
    </source>
</evidence>
<gene>
    <name evidence="2" type="ORF">A2125_00310</name>
</gene>